<accession>A0ABU6NYH8</accession>
<dbReference type="EMBL" id="JARTFS010000006">
    <property type="protein sequence ID" value="MED4401417.1"/>
    <property type="molecule type" value="Genomic_DNA"/>
</dbReference>
<dbReference type="GeneID" id="301140306"/>
<organism evidence="1 2">
    <name type="scientific">Metabacillus fastidiosus</name>
    <dbReference type="NCBI Taxonomy" id="1458"/>
    <lineage>
        <taxon>Bacteria</taxon>
        <taxon>Bacillati</taxon>
        <taxon>Bacillota</taxon>
        <taxon>Bacilli</taxon>
        <taxon>Bacillales</taxon>
        <taxon>Bacillaceae</taxon>
        <taxon>Metabacillus</taxon>
    </lineage>
</organism>
<gene>
    <name evidence="1" type="ORF">P9271_08845</name>
</gene>
<dbReference type="InterPro" id="IPR035900">
    <property type="entry name" value="Colicin_E_sf"/>
</dbReference>
<comment type="caution">
    <text evidence="1">The sequence shown here is derived from an EMBL/GenBank/DDBJ whole genome shotgun (WGS) entry which is preliminary data.</text>
</comment>
<keyword evidence="2" id="KW-1185">Reference proteome</keyword>
<dbReference type="Gene3D" id="1.10.1200.20">
    <property type="entry name" value="Colicin E immunity protein"/>
    <property type="match status" value="1"/>
</dbReference>
<dbReference type="Proteomes" id="UP001342826">
    <property type="component" value="Unassembled WGS sequence"/>
</dbReference>
<evidence type="ECO:0000313" key="1">
    <source>
        <dbReference type="EMBL" id="MED4401417.1"/>
    </source>
</evidence>
<sequence>MNDTLSKEQLVILVEDIVNPKLEEHEINKKIELLEKNVPHPAPSDLIFWNEEELTAREIVEKALNYRPISL</sequence>
<protein>
    <submittedName>
        <fullName evidence="1">Bacteriocin immunity protein</fullName>
    </submittedName>
</protein>
<dbReference type="RefSeq" id="WP_066226933.1">
    <property type="nucleotide sequence ID" value="NZ_JARTFQ010000006.1"/>
</dbReference>
<evidence type="ECO:0000313" key="2">
    <source>
        <dbReference type="Proteomes" id="UP001342826"/>
    </source>
</evidence>
<name>A0ABU6NYH8_9BACI</name>
<dbReference type="SUPFAM" id="SSF47345">
    <property type="entry name" value="Colicin E immunity proteins"/>
    <property type="match status" value="1"/>
</dbReference>
<proteinExistence type="predicted"/>
<reference evidence="1 2" key="1">
    <citation type="submission" date="2023-03" db="EMBL/GenBank/DDBJ databases">
        <title>Bacillus Genome Sequencing.</title>
        <authorList>
            <person name="Dunlap C."/>
        </authorList>
    </citation>
    <scope>NUCLEOTIDE SEQUENCE [LARGE SCALE GENOMIC DNA]</scope>
    <source>
        <strain evidence="1 2">NRS-1717</strain>
    </source>
</reference>